<dbReference type="CDD" id="cd24007">
    <property type="entry name" value="ASKHA_NBD_eukNAGK-like"/>
    <property type="match status" value="1"/>
</dbReference>
<keyword evidence="3" id="KW-1185">Reference proteome</keyword>
<feature type="domain" description="ATPase BadF/BadG/BcrA/BcrD type" evidence="1">
    <location>
        <begin position="12"/>
        <end position="310"/>
    </location>
</feature>
<comment type="caution">
    <text evidence="2">The sequence shown here is derived from an EMBL/GenBank/DDBJ whole genome shotgun (WGS) entry which is preliminary data.</text>
</comment>
<evidence type="ECO:0000313" key="3">
    <source>
        <dbReference type="Proteomes" id="UP000295418"/>
    </source>
</evidence>
<name>A0A4R4EBW4_9BACL</name>
<dbReference type="EMBL" id="SKFG01000009">
    <property type="protein sequence ID" value="TCZ77406.1"/>
    <property type="molecule type" value="Genomic_DNA"/>
</dbReference>
<protein>
    <submittedName>
        <fullName evidence="2">ATPase</fullName>
    </submittedName>
</protein>
<dbReference type="AlphaFoldDB" id="A0A4R4EBW4"/>
<evidence type="ECO:0000313" key="2">
    <source>
        <dbReference type="EMBL" id="TCZ77406.1"/>
    </source>
</evidence>
<dbReference type="Gene3D" id="3.30.420.40">
    <property type="match status" value="2"/>
</dbReference>
<dbReference type="InterPro" id="IPR043129">
    <property type="entry name" value="ATPase_NBD"/>
</dbReference>
<sequence>MKKQVNGMEFVLGFDGGGTKTEVIAIDLQGNIVMNIEGGASNPKAITFEVAVTNLTSLIKRVFTETELQPQLCLGLCMGLAGVANEQEMQRMADAIKQFLKSIDMEIPVLIRNDAEIALMAGLGQETGIIAIAGTGSISLGLTPDGGRYRAGGWGHILGDKGSGYEIGLQTLQAVMQSYDQVKPPTLLTQKVLEMHHFESPTDLRTYIYQDHIKKQHIAEHARLCIEASAAGDAEACRIITNAAEDMANLTLALGKQHPWLDSAPIAVTGSIFKYSKLFLDTYSNRIASERTTSNIIVSQRKPAHGAAMIISSYIQR</sequence>
<gene>
    <name evidence="2" type="ORF">E0485_10430</name>
</gene>
<dbReference type="InterPro" id="IPR052519">
    <property type="entry name" value="Euk-type_GlcNAc_Kinase"/>
</dbReference>
<proteinExistence type="predicted"/>
<accession>A0A4R4EBW4</accession>
<dbReference type="InterPro" id="IPR002731">
    <property type="entry name" value="ATPase_BadF"/>
</dbReference>
<evidence type="ECO:0000259" key="1">
    <source>
        <dbReference type="Pfam" id="PF01869"/>
    </source>
</evidence>
<dbReference type="Proteomes" id="UP000295418">
    <property type="component" value="Unassembled WGS sequence"/>
</dbReference>
<dbReference type="Pfam" id="PF01869">
    <property type="entry name" value="BcrAD_BadFG"/>
    <property type="match status" value="1"/>
</dbReference>
<dbReference type="PANTHER" id="PTHR43190:SF3">
    <property type="entry name" value="N-ACETYL-D-GLUCOSAMINE KINASE"/>
    <property type="match status" value="1"/>
</dbReference>
<dbReference type="SUPFAM" id="SSF53067">
    <property type="entry name" value="Actin-like ATPase domain"/>
    <property type="match status" value="2"/>
</dbReference>
<organism evidence="2 3">
    <name type="scientific">Paenibacillus albiflavus</name>
    <dbReference type="NCBI Taxonomy" id="2545760"/>
    <lineage>
        <taxon>Bacteria</taxon>
        <taxon>Bacillati</taxon>
        <taxon>Bacillota</taxon>
        <taxon>Bacilli</taxon>
        <taxon>Bacillales</taxon>
        <taxon>Paenibacillaceae</taxon>
        <taxon>Paenibacillus</taxon>
    </lineage>
</organism>
<dbReference type="PANTHER" id="PTHR43190">
    <property type="entry name" value="N-ACETYL-D-GLUCOSAMINE KINASE"/>
    <property type="match status" value="1"/>
</dbReference>
<reference evidence="2 3" key="1">
    <citation type="submission" date="2019-03" db="EMBL/GenBank/DDBJ databases">
        <authorList>
            <person name="Kim M.K.M."/>
        </authorList>
    </citation>
    <scope>NUCLEOTIDE SEQUENCE [LARGE SCALE GENOMIC DNA]</scope>
    <source>
        <strain evidence="2 3">18JY21-1</strain>
    </source>
</reference>
<dbReference type="OrthoDB" id="9772633at2"/>